<comment type="caution">
    <text evidence="12">Lacks conserved residue(s) required for the propagation of feature annotation.</text>
</comment>
<evidence type="ECO:0000313" key="14">
    <source>
        <dbReference type="EMBL" id="RLL12737.1"/>
    </source>
</evidence>
<dbReference type="GO" id="GO:0006777">
    <property type="term" value="P:Mo-molybdopterin cofactor biosynthetic process"/>
    <property type="evidence" value="ECO:0007669"/>
    <property type="project" value="UniProtKB-UniRule"/>
</dbReference>
<comment type="function">
    <text evidence="12">Catalyzes the cyclization of GTP to (8S)-3',8-cyclo-7,8-dihydroguanosine 5'-triphosphate.</text>
</comment>
<dbReference type="Proteomes" id="UP000276301">
    <property type="component" value="Unassembled WGS sequence"/>
</dbReference>
<evidence type="ECO:0000256" key="6">
    <source>
        <dbReference type="ARBA" id="ARBA00023004"/>
    </source>
</evidence>
<dbReference type="PROSITE" id="PS51918">
    <property type="entry name" value="RADICAL_SAM"/>
    <property type="match status" value="1"/>
</dbReference>
<feature type="binding site" evidence="12">
    <location>
        <position position="154"/>
    </location>
    <ligand>
        <name>GTP</name>
        <dbReference type="ChEBI" id="CHEBI:37565"/>
    </ligand>
</feature>
<dbReference type="SFLD" id="SFLDG01383">
    <property type="entry name" value="cyclic_pyranopterin_phosphate"/>
    <property type="match status" value="1"/>
</dbReference>
<feature type="binding site" evidence="12">
    <location>
        <position position="251"/>
    </location>
    <ligand>
        <name>[4Fe-4S] cluster</name>
        <dbReference type="ChEBI" id="CHEBI:49883"/>
        <label>2</label>
        <note>4Fe-4S-substrate</note>
    </ligand>
</feature>
<evidence type="ECO:0000256" key="3">
    <source>
        <dbReference type="ARBA" id="ARBA00022691"/>
    </source>
</evidence>
<evidence type="ECO:0000256" key="5">
    <source>
        <dbReference type="ARBA" id="ARBA00022741"/>
    </source>
</evidence>
<feature type="domain" description="Radical SAM core" evidence="13">
    <location>
        <begin position="4"/>
        <end position="219"/>
    </location>
</feature>
<comment type="catalytic activity">
    <reaction evidence="11 12">
        <text>GTP + AH2 + S-adenosyl-L-methionine = (8S)-3',8-cyclo-7,8-dihydroguanosine 5'-triphosphate + 5'-deoxyadenosine + L-methionine + A + H(+)</text>
        <dbReference type="Rhea" id="RHEA:49576"/>
        <dbReference type="ChEBI" id="CHEBI:13193"/>
        <dbReference type="ChEBI" id="CHEBI:15378"/>
        <dbReference type="ChEBI" id="CHEBI:17319"/>
        <dbReference type="ChEBI" id="CHEBI:17499"/>
        <dbReference type="ChEBI" id="CHEBI:37565"/>
        <dbReference type="ChEBI" id="CHEBI:57844"/>
        <dbReference type="ChEBI" id="CHEBI:59789"/>
        <dbReference type="ChEBI" id="CHEBI:131766"/>
        <dbReference type="EC" id="4.1.99.22"/>
    </reaction>
</comment>
<reference evidence="14 15" key="1">
    <citation type="submission" date="2018-10" db="EMBL/GenBank/DDBJ databases">
        <title>Anaerotruncus faecis sp. nov., isolated from human feces.</title>
        <authorList>
            <person name="Wang Y.-J."/>
        </authorList>
    </citation>
    <scope>NUCLEOTIDE SEQUENCE [LARGE SCALE GENOMIC DNA]</scope>
    <source>
        <strain evidence="14 15">22A2-44</strain>
    </source>
</reference>
<keyword evidence="15" id="KW-1185">Reference proteome</keyword>
<dbReference type="SUPFAM" id="SSF102114">
    <property type="entry name" value="Radical SAM enzymes"/>
    <property type="match status" value="1"/>
</dbReference>
<comment type="caution">
    <text evidence="14">The sequence shown here is derived from an EMBL/GenBank/DDBJ whole genome shotgun (WGS) entry which is preliminary data.</text>
</comment>
<feature type="binding site" evidence="12">
    <location>
        <position position="248"/>
    </location>
    <ligand>
        <name>[4Fe-4S] cluster</name>
        <dbReference type="ChEBI" id="CHEBI:49883"/>
        <label>2</label>
        <note>4Fe-4S-substrate</note>
    </ligand>
</feature>
<proteinExistence type="inferred from homology"/>
<evidence type="ECO:0000256" key="10">
    <source>
        <dbReference type="ARBA" id="ARBA00023239"/>
    </source>
</evidence>
<feature type="binding site" evidence="12">
    <location>
        <position position="20"/>
    </location>
    <ligand>
        <name>[4Fe-4S] cluster</name>
        <dbReference type="ChEBI" id="CHEBI:49883"/>
        <label>1</label>
        <note>4Fe-4S-S-AdoMet</note>
    </ligand>
</feature>
<dbReference type="RefSeq" id="WP_121586388.1">
    <property type="nucleotide sequence ID" value="NZ_RCHT01000005.1"/>
</dbReference>
<feature type="binding site" evidence="12">
    <location>
        <position position="13"/>
    </location>
    <ligand>
        <name>GTP</name>
        <dbReference type="ChEBI" id="CHEBI:37565"/>
    </ligand>
</feature>
<feature type="binding site" evidence="12">
    <location>
        <position position="26"/>
    </location>
    <ligand>
        <name>S-adenosyl-L-methionine</name>
        <dbReference type="ChEBI" id="CHEBI:59789"/>
    </ligand>
</feature>
<evidence type="ECO:0000256" key="1">
    <source>
        <dbReference type="ARBA" id="ARBA00012167"/>
    </source>
</evidence>
<evidence type="ECO:0000256" key="12">
    <source>
        <dbReference type="HAMAP-Rule" id="MF_01225"/>
    </source>
</evidence>
<dbReference type="Gene3D" id="3.20.20.70">
    <property type="entry name" value="Aldolase class I"/>
    <property type="match status" value="1"/>
</dbReference>
<dbReference type="InterPro" id="IPR050105">
    <property type="entry name" value="MoCo_biosynth_MoaA/MoaC"/>
</dbReference>
<dbReference type="GO" id="GO:0061798">
    <property type="term" value="F:GTP 3',8'-cyclase activity"/>
    <property type="evidence" value="ECO:0007669"/>
    <property type="project" value="UniProtKB-UniRule"/>
</dbReference>
<keyword evidence="9 12" id="KW-0501">Molybdenum cofactor biosynthesis</keyword>
<comment type="cofactor">
    <cofactor evidence="12">
        <name>[4Fe-4S] cluster</name>
        <dbReference type="ChEBI" id="CHEBI:49883"/>
    </cofactor>
    <text evidence="12">Binds 2 [4Fe-4S] clusters. Binds 1 [4Fe-4S] cluster coordinated with 3 cysteines and an exchangeable S-adenosyl-L-methionine and 1 [4Fe-4S] cluster coordinated with 3 cysteines and the GTP-derived substrate.</text>
</comment>
<dbReference type="CDD" id="cd01335">
    <property type="entry name" value="Radical_SAM"/>
    <property type="match status" value="1"/>
</dbReference>
<comment type="subunit">
    <text evidence="12">Monomer and homodimer.</text>
</comment>
<dbReference type="InterPro" id="IPR010505">
    <property type="entry name" value="MoaA_twitch"/>
</dbReference>
<dbReference type="InterPro" id="IPR013785">
    <property type="entry name" value="Aldolase_TIM"/>
</dbReference>
<dbReference type="GO" id="GO:0005525">
    <property type="term" value="F:GTP binding"/>
    <property type="evidence" value="ECO:0007669"/>
    <property type="project" value="UniProtKB-UniRule"/>
</dbReference>
<feature type="binding site" evidence="12">
    <location>
        <position position="265"/>
    </location>
    <ligand>
        <name>[4Fe-4S] cluster</name>
        <dbReference type="ChEBI" id="CHEBI:49883"/>
        <label>2</label>
        <note>4Fe-4S-substrate</note>
    </ligand>
</feature>
<dbReference type="InterPro" id="IPR006638">
    <property type="entry name" value="Elp3/MiaA/NifB-like_rSAM"/>
</dbReference>
<dbReference type="SFLD" id="SFLDG01067">
    <property type="entry name" value="SPASM/twitch_domain_containing"/>
    <property type="match status" value="1"/>
</dbReference>
<dbReference type="InterPro" id="IPR000385">
    <property type="entry name" value="MoaA_NifB_PqqE_Fe-S-bd_CS"/>
</dbReference>
<comment type="pathway">
    <text evidence="12">Cofactor biosynthesis; molybdopterin biosynthesis.</text>
</comment>
<dbReference type="PROSITE" id="PS01305">
    <property type="entry name" value="MOAA_NIFB_PQQE"/>
    <property type="match status" value="1"/>
</dbReference>
<keyword evidence="4 12" id="KW-0479">Metal-binding</keyword>
<dbReference type="GO" id="GO:0051539">
    <property type="term" value="F:4 iron, 4 sulfur cluster binding"/>
    <property type="evidence" value="ECO:0007669"/>
    <property type="project" value="UniProtKB-UniRule"/>
</dbReference>
<dbReference type="InterPro" id="IPR040064">
    <property type="entry name" value="MoaA-like"/>
</dbReference>
<keyword evidence="7 12" id="KW-0411">Iron-sulfur</keyword>
<dbReference type="EMBL" id="RCHT01000005">
    <property type="protein sequence ID" value="RLL12737.1"/>
    <property type="molecule type" value="Genomic_DNA"/>
</dbReference>
<dbReference type="SFLD" id="SFLDG01386">
    <property type="entry name" value="main_SPASM_domain-containing"/>
    <property type="match status" value="1"/>
</dbReference>
<gene>
    <name evidence="12 14" type="primary">moaA</name>
    <name evidence="14" type="ORF">D4A47_04820</name>
</gene>
<evidence type="ECO:0000259" key="13">
    <source>
        <dbReference type="PROSITE" id="PS51918"/>
    </source>
</evidence>
<evidence type="ECO:0000256" key="7">
    <source>
        <dbReference type="ARBA" id="ARBA00023014"/>
    </source>
</evidence>
<dbReference type="CDD" id="cd21117">
    <property type="entry name" value="Twitch_MoaA"/>
    <property type="match status" value="1"/>
</dbReference>
<evidence type="ECO:0000256" key="8">
    <source>
        <dbReference type="ARBA" id="ARBA00023134"/>
    </source>
</evidence>
<dbReference type="UniPathway" id="UPA00344"/>
<dbReference type="HAMAP" id="MF_01225_B">
    <property type="entry name" value="MoaA_B"/>
    <property type="match status" value="1"/>
</dbReference>
<organism evidence="14 15">
    <name type="scientific">Anaerotruncus massiliensis</name>
    <name type="common">ex Liu et al. 2021</name>
    <dbReference type="NCBI Taxonomy" id="2321404"/>
    <lineage>
        <taxon>Bacteria</taxon>
        <taxon>Bacillati</taxon>
        <taxon>Bacillota</taxon>
        <taxon>Clostridia</taxon>
        <taxon>Eubacteriales</taxon>
        <taxon>Oscillospiraceae</taxon>
        <taxon>Anaerotruncus</taxon>
    </lineage>
</organism>
<dbReference type="SMART" id="SM00729">
    <property type="entry name" value="Elp3"/>
    <property type="match status" value="1"/>
</dbReference>
<feature type="binding site" evidence="12">
    <location>
        <begin position="253"/>
        <end position="255"/>
    </location>
    <ligand>
        <name>GTP</name>
        <dbReference type="ChEBI" id="CHEBI:37565"/>
    </ligand>
</feature>
<dbReference type="NCBIfam" id="TIGR02666">
    <property type="entry name" value="moaA"/>
    <property type="match status" value="1"/>
</dbReference>
<evidence type="ECO:0000256" key="11">
    <source>
        <dbReference type="ARBA" id="ARBA00048697"/>
    </source>
</evidence>
<keyword evidence="6 12" id="KW-0408">Iron</keyword>
<dbReference type="Pfam" id="PF04055">
    <property type="entry name" value="Radical_SAM"/>
    <property type="match status" value="1"/>
</dbReference>
<dbReference type="AlphaFoldDB" id="A0A498CMW6"/>
<keyword evidence="5 12" id="KW-0547">Nucleotide-binding</keyword>
<keyword evidence="2 12" id="KW-0004">4Fe-4S</keyword>
<feature type="binding site" evidence="12">
    <location>
        <position position="94"/>
    </location>
    <ligand>
        <name>GTP</name>
        <dbReference type="ChEBI" id="CHEBI:37565"/>
    </ligand>
</feature>
<dbReference type="EC" id="4.1.99.22" evidence="1 12"/>
<dbReference type="Pfam" id="PF06463">
    <property type="entry name" value="Mob_synth_C"/>
    <property type="match status" value="1"/>
</dbReference>
<feature type="binding site" evidence="12">
    <location>
        <position position="118"/>
    </location>
    <ligand>
        <name>S-adenosyl-L-methionine</name>
        <dbReference type="ChEBI" id="CHEBI:59789"/>
    </ligand>
</feature>
<dbReference type="InterPro" id="IPR058240">
    <property type="entry name" value="rSAM_sf"/>
</dbReference>
<dbReference type="InterPro" id="IPR013483">
    <property type="entry name" value="MoaA"/>
</dbReference>
<feature type="binding site" evidence="12">
    <location>
        <position position="186"/>
    </location>
    <ligand>
        <name>S-adenosyl-L-methionine</name>
        <dbReference type="ChEBI" id="CHEBI:59789"/>
    </ligand>
</feature>
<dbReference type="GO" id="GO:0046872">
    <property type="term" value="F:metal ion binding"/>
    <property type="evidence" value="ECO:0007669"/>
    <property type="project" value="UniProtKB-KW"/>
</dbReference>
<dbReference type="PANTHER" id="PTHR22960">
    <property type="entry name" value="MOLYBDOPTERIN COFACTOR SYNTHESIS PROTEIN A"/>
    <property type="match status" value="1"/>
</dbReference>
<evidence type="ECO:0000256" key="2">
    <source>
        <dbReference type="ARBA" id="ARBA00022485"/>
    </source>
</evidence>
<keyword evidence="8 12" id="KW-0342">GTP-binding</keyword>
<feature type="binding site" evidence="12">
    <location>
        <position position="67"/>
    </location>
    <ligand>
        <name>S-adenosyl-L-methionine</name>
        <dbReference type="ChEBI" id="CHEBI:59789"/>
    </ligand>
</feature>
<dbReference type="GO" id="GO:0061799">
    <property type="term" value="F:cyclic pyranopterin monophosphate synthase activity"/>
    <property type="evidence" value="ECO:0007669"/>
    <property type="project" value="TreeGrafter"/>
</dbReference>
<dbReference type="InterPro" id="IPR007197">
    <property type="entry name" value="rSAM"/>
</dbReference>
<dbReference type="GO" id="GO:1904047">
    <property type="term" value="F:S-adenosyl-L-methionine binding"/>
    <property type="evidence" value="ECO:0007669"/>
    <property type="project" value="UniProtKB-UniRule"/>
</dbReference>
<keyword evidence="10 12" id="KW-0456">Lyase</keyword>
<sequence>MKDQYNREIDYLRVSVTDRCNLRCVYCMPEEGVEPVAHEEILSYEEILRVCRCAAKLGFWRVKLTGGEPLVRRGVAGLAREIKAIPGIRQVTMTTNGVLLGDYAEELAAAGLDAVNVSLDTLDPEAFHRITRRGELSRVLDSIDRALAAGLRVKLNCVPTRGNDEVERLAALAKDRPIDVRFIELMPVGEGDPSEGVPADEIRTRLAAAYGPLTEYPGEWGNGPASYCDIPGFAGKIGFISAMSHRFCGGCNRVRLTATGFLKLCLHFDEGTDLRGLLRGGADDAALTEAVRAAVWGKPAHHLFGETAAHVEQRKMVQIGG</sequence>
<feature type="binding site" evidence="12">
    <location>
        <position position="24"/>
    </location>
    <ligand>
        <name>[4Fe-4S] cluster</name>
        <dbReference type="ChEBI" id="CHEBI:49883"/>
        <label>1</label>
        <note>4Fe-4S-S-AdoMet</note>
    </ligand>
</feature>
<dbReference type="SFLD" id="SFLDS00029">
    <property type="entry name" value="Radical_SAM"/>
    <property type="match status" value="1"/>
</dbReference>
<evidence type="ECO:0000313" key="15">
    <source>
        <dbReference type="Proteomes" id="UP000276301"/>
    </source>
</evidence>
<name>A0A498CMW6_9FIRM</name>
<protein>
    <recommendedName>
        <fullName evidence="1 12">GTP 3',8-cyclase</fullName>
        <ecNumber evidence="1 12">4.1.99.22</ecNumber>
    </recommendedName>
    <alternativeName>
        <fullName evidence="12">Molybdenum cofactor biosynthesis protein A</fullName>
    </alternativeName>
</protein>
<feature type="binding site" evidence="12">
    <location>
        <position position="27"/>
    </location>
    <ligand>
        <name>[4Fe-4S] cluster</name>
        <dbReference type="ChEBI" id="CHEBI:49883"/>
        <label>1</label>
        <note>4Fe-4S-S-AdoMet</note>
    </ligand>
</feature>
<dbReference type="PANTHER" id="PTHR22960:SF0">
    <property type="entry name" value="MOLYBDENUM COFACTOR BIOSYNTHESIS PROTEIN 1"/>
    <property type="match status" value="1"/>
</dbReference>
<comment type="similarity">
    <text evidence="12">Belongs to the radical SAM superfamily. MoaA family.</text>
</comment>
<evidence type="ECO:0000256" key="4">
    <source>
        <dbReference type="ARBA" id="ARBA00022723"/>
    </source>
</evidence>
<keyword evidence="3 12" id="KW-0949">S-adenosyl-L-methionine</keyword>
<accession>A0A498CMW6</accession>
<evidence type="ECO:0000256" key="9">
    <source>
        <dbReference type="ARBA" id="ARBA00023150"/>
    </source>
</evidence>